<keyword evidence="3" id="KW-0732">Signal</keyword>
<dbReference type="PROSITE" id="PS51257">
    <property type="entry name" value="PROKAR_LIPOPROTEIN"/>
    <property type="match status" value="1"/>
</dbReference>
<proteinExistence type="predicted"/>
<dbReference type="AlphaFoldDB" id="A0A1G7ZTB8"/>
<dbReference type="RefSeq" id="WP_091489610.1">
    <property type="nucleotide sequence ID" value="NZ_LT629692.1"/>
</dbReference>
<dbReference type="InterPro" id="IPR042001">
    <property type="entry name" value="Sortase_F"/>
</dbReference>
<feature type="region of interest" description="Disordered" evidence="2">
    <location>
        <begin position="26"/>
        <end position="45"/>
    </location>
</feature>
<protein>
    <submittedName>
        <fullName evidence="4">Sortase family protein</fullName>
    </submittedName>
</protein>
<name>A0A1G7ZTB8_9MICO</name>
<dbReference type="InterPro" id="IPR023365">
    <property type="entry name" value="Sortase_dom-sf"/>
</dbReference>
<dbReference type="STRING" id="370764.SAMN04489810_2156"/>
<evidence type="ECO:0000256" key="2">
    <source>
        <dbReference type="SAM" id="MobiDB-lite"/>
    </source>
</evidence>
<reference evidence="4 5" key="1">
    <citation type="submission" date="2016-10" db="EMBL/GenBank/DDBJ databases">
        <authorList>
            <person name="de Groot N.N."/>
        </authorList>
    </citation>
    <scope>NUCLEOTIDE SEQUENCE [LARGE SCALE GENOMIC DNA]</scope>
    <source>
        <strain evidence="4 5">DSM 23142</strain>
    </source>
</reference>
<evidence type="ECO:0000256" key="1">
    <source>
        <dbReference type="ARBA" id="ARBA00022801"/>
    </source>
</evidence>
<gene>
    <name evidence="4" type="ORF">SAMN04489810_2156</name>
</gene>
<evidence type="ECO:0000313" key="5">
    <source>
        <dbReference type="Proteomes" id="UP000199009"/>
    </source>
</evidence>
<sequence length="213" mass="21751">MRRAALPGVVLALVVALSACAPVPSPSGAGASATSMPTSAAPTPRPTAVVDVPIVDSAPTTLRPAIPPVRVQVASVGIDMEVVPVGIESGGFMELPADPAIGGWYRFGPDPWSGAGNTVISAHIDAPDYEIGPFAVLRDLPEGTEVDVAAADGQTARYAIASVTYYPKAELPTEELFARTGTRSLVLITCGGDFDSETGHYADNVVAIATPIG</sequence>
<dbReference type="Gene3D" id="2.40.260.10">
    <property type="entry name" value="Sortase"/>
    <property type="match status" value="1"/>
</dbReference>
<organism evidence="4 5">
    <name type="scientific">Microbacterium pygmaeum</name>
    <dbReference type="NCBI Taxonomy" id="370764"/>
    <lineage>
        <taxon>Bacteria</taxon>
        <taxon>Bacillati</taxon>
        <taxon>Actinomycetota</taxon>
        <taxon>Actinomycetes</taxon>
        <taxon>Micrococcales</taxon>
        <taxon>Microbacteriaceae</taxon>
        <taxon>Microbacterium</taxon>
    </lineage>
</organism>
<feature type="chain" id="PRO_5038522217" evidence="3">
    <location>
        <begin position="22"/>
        <end position="213"/>
    </location>
</feature>
<dbReference type="OrthoDB" id="525039at2"/>
<dbReference type="Pfam" id="PF04203">
    <property type="entry name" value="Sortase"/>
    <property type="match status" value="1"/>
</dbReference>
<dbReference type="GO" id="GO:0016787">
    <property type="term" value="F:hydrolase activity"/>
    <property type="evidence" value="ECO:0007669"/>
    <property type="project" value="UniProtKB-KW"/>
</dbReference>
<keyword evidence="1" id="KW-0378">Hydrolase</keyword>
<dbReference type="InterPro" id="IPR005754">
    <property type="entry name" value="Sortase"/>
</dbReference>
<accession>A0A1G7ZTB8</accession>
<dbReference type="EMBL" id="LT629692">
    <property type="protein sequence ID" value="SDH11776.1"/>
    <property type="molecule type" value="Genomic_DNA"/>
</dbReference>
<feature type="signal peptide" evidence="3">
    <location>
        <begin position="1"/>
        <end position="21"/>
    </location>
</feature>
<evidence type="ECO:0000313" key="4">
    <source>
        <dbReference type="EMBL" id="SDH11776.1"/>
    </source>
</evidence>
<dbReference type="CDD" id="cd05829">
    <property type="entry name" value="Sortase_F"/>
    <property type="match status" value="1"/>
</dbReference>
<evidence type="ECO:0000256" key="3">
    <source>
        <dbReference type="SAM" id="SignalP"/>
    </source>
</evidence>
<dbReference type="Proteomes" id="UP000199009">
    <property type="component" value="Chromosome I"/>
</dbReference>
<dbReference type="SUPFAM" id="SSF63817">
    <property type="entry name" value="Sortase"/>
    <property type="match status" value="1"/>
</dbReference>
<keyword evidence="5" id="KW-1185">Reference proteome</keyword>